<organism evidence="1 2">
    <name type="scientific">Clostridium felsineum</name>
    <dbReference type="NCBI Taxonomy" id="36839"/>
    <lineage>
        <taxon>Bacteria</taxon>
        <taxon>Bacillati</taxon>
        <taxon>Bacillota</taxon>
        <taxon>Clostridia</taxon>
        <taxon>Eubacteriales</taxon>
        <taxon>Clostridiaceae</taxon>
        <taxon>Clostridium</taxon>
    </lineage>
</organism>
<evidence type="ECO:0000313" key="2">
    <source>
        <dbReference type="Proteomes" id="UP000190951"/>
    </source>
</evidence>
<gene>
    <name evidence="1" type="ORF">CROST_015510</name>
</gene>
<dbReference type="KEGG" id="crw:CROST_015510"/>
<reference evidence="1 2" key="1">
    <citation type="submission" date="2022-04" db="EMBL/GenBank/DDBJ databases">
        <title>Genome sequence of C. roseum typestrain.</title>
        <authorList>
            <person name="Poehlein A."/>
            <person name="Schoch T."/>
            <person name="Duerre P."/>
            <person name="Daniel R."/>
        </authorList>
    </citation>
    <scope>NUCLEOTIDE SEQUENCE [LARGE SCALE GENOMIC DNA]</scope>
    <source>
        <strain evidence="1 2">DSM 7320</strain>
    </source>
</reference>
<dbReference type="EMBL" id="CP096983">
    <property type="protein sequence ID" value="URZ10836.1"/>
    <property type="molecule type" value="Genomic_DNA"/>
</dbReference>
<dbReference type="Proteomes" id="UP000190951">
    <property type="component" value="Chromosome"/>
</dbReference>
<accession>A0A1S8L515</accession>
<name>A0A1S8L515_9CLOT</name>
<keyword evidence="2" id="KW-1185">Reference proteome</keyword>
<dbReference type="RefSeq" id="WP_077836239.1">
    <property type="nucleotide sequence ID" value="NZ_CP096983.1"/>
</dbReference>
<proteinExistence type="predicted"/>
<protein>
    <submittedName>
        <fullName evidence="1">Uncharacterized protein</fullName>
    </submittedName>
</protein>
<sequence length="107" mass="12272">MKHIVVEANCFYDINKKEGEKVPKCCEFGANNISNNCLEFDGTSNKYCPFLVFGSAKTTLVLTEQKGNVINSNSFWADLSLSEEEWKKREKEWLEDKNKLINGLNED</sequence>
<dbReference type="AlphaFoldDB" id="A0A1S8L515"/>
<evidence type="ECO:0000313" key="1">
    <source>
        <dbReference type="EMBL" id="URZ10836.1"/>
    </source>
</evidence>